<organism evidence="2 3">
    <name type="scientific">Pseudomonas poae</name>
    <dbReference type="NCBI Taxonomy" id="200451"/>
    <lineage>
        <taxon>Bacteria</taxon>
        <taxon>Pseudomonadati</taxon>
        <taxon>Pseudomonadota</taxon>
        <taxon>Gammaproteobacteria</taxon>
        <taxon>Pseudomonadales</taxon>
        <taxon>Pseudomonadaceae</taxon>
        <taxon>Pseudomonas</taxon>
    </lineage>
</organism>
<dbReference type="RefSeq" id="WP_105698302.1">
    <property type="nucleotide sequence ID" value="NZ_CP159260.1"/>
</dbReference>
<feature type="transmembrane region" description="Helical" evidence="1">
    <location>
        <begin position="163"/>
        <end position="184"/>
    </location>
</feature>
<dbReference type="EMBL" id="PCQL01000023">
    <property type="protein sequence ID" value="PRC14302.1"/>
    <property type="molecule type" value="Genomic_DNA"/>
</dbReference>
<evidence type="ECO:0008006" key="4">
    <source>
        <dbReference type="Google" id="ProtNLM"/>
    </source>
</evidence>
<protein>
    <recommendedName>
        <fullName evidence="4">DUF4234 domain-containing protein</fullName>
    </recommendedName>
</protein>
<evidence type="ECO:0000313" key="2">
    <source>
        <dbReference type="EMBL" id="PRC14302.1"/>
    </source>
</evidence>
<dbReference type="Proteomes" id="UP000238045">
    <property type="component" value="Unassembled WGS sequence"/>
</dbReference>
<name>A0A2S9EGK1_9PSED</name>
<keyword evidence="3" id="KW-1185">Reference proteome</keyword>
<keyword evidence="1" id="KW-0472">Membrane</keyword>
<comment type="caution">
    <text evidence="2">The sequence shown here is derived from an EMBL/GenBank/DDBJ whole genome shotgun (WGS) entry which is preliminary data.</text>
</comment>
<sequence length="192" mass="22164">MSAENPYAPPQANLDLPVKHQPTFFVVAPRKLLLMVLLSQGFYFVYWSYKHWANYRQATGARIWPWARGLFGVFFYYSLAMKARQKLHEKDSSFAWWPRCLALALVVSALLPQACNVFFEPLMALKINSCLLIVDAALVIQIQRAFNHLENDAQGDANCRITWANGFWMMLGVSLFVLTLLFALQPPEWYRL</sequence>
<feature type="transmembrane region" description="Helical" evidence="1">
    <location>
        <begin position="61"/>
        <end position="79"/>
    </location>
</feature>
<reference evidence="2 3" key="1">
    <citation type="submission" date="2017-09" db="EMBL/GenBank/DDBJ databases">
        <title>Genomic, metabolic, and phenotypic characteristics of bacterial isolates from the natural microbiome of the model nematode Caenorhabditis elegans.</title>
        <authorList>
            <person name="Zimmermann J."/>
            <person name="Obeng N."/>
            <person name="Yang W."/>
            <person name="Obeng O."/>
            <person name="Kissoyan K."/>
            <person name="Pees B."/>
            <person name="Dirksen P."/>
            <person name="Hoppner M."/>
            <person name="Franke A."/>
            <person name="Rosenstiel P."/>
            <person name="Leippe M."/>
            <person name="Dierking K."/>
            <person name="Kaleta C."/>
            <person name="Schulenburg H."/>
        </authorList>
    </citation>
    <scope>NUCLEOTIDE SEQUENCE [LARGE SCALE GENOMIC DNA]</scope>
    <source>
        <strain evidence="2 3">MYb117</strain>
    </source>
</reference>
<dbReference type="AlphaFoldDB" id="A0A2S9EGK1"/>
<accession>A0A2S9EGK1</accession>
<gene>
    <name evidence="2" type="ORF">CQZ99_19620</name>
</gene>
<keyword evidence="1" id="KW-0812">Transmembrane</keyword>
<keyword evidence="1" id="KW-1133">Transmembrane helix</keyword>
<feature type="transmembrane region" description="Helical" evidence="1">
    <location>
        <begin position="100"/>
        <end position="119"/>
    </location>
</feature>
<feature type="transmembrane region" description="Helical" evidence="1">
    <location>
        <begin position="32"/>
        <end position="49"/>
    </location>
</feature>
<proteinExistence type="predicted"/>
<evidence type="ECO:0000256" key="1">
    <source>
        <dbReference type="SAM" id="Phobius"/>
    </source>
</evidence>
<evidence type="ECO:0000313" key="3">
    <source>
        <dbReference type="Proteomes" id="UP000238045"/>
    </source>
</evidence>